<reference evidence="2 3" key="1">
    <citation type="submission" date="2016-10" db="EMBL/GenBank/DDBJ databases">
        <authorList>
            <person name="de Groot N.N."/>
        </authorList>
    </citation>
    <scope>NUCLEOTIDE SEQUENCE [LARGE SCALE GENOMIC DNA]</scope>
    <source>
        <strain evidence="2 3">DSM 15345</strain>
    </source>
</reference>
<protein>
    <recommendedName>
        <fullName evidence="4">Lipopolysaccharide assembly protein A domain-containing protein</fullName>
    </recommendedName>
</protein>
<dbReference type="RefSeq" id="WP_093254849.1">
    <property type="nucleotide sequence ID" value="NZ_FNQM01000011.1"/>
</dbReference>
<accession>A0A1H4DXG0</accession>
<evidence type="ECO:0008006" key="4">
    <source>
        <dbReference type="Google" id="ProtNLM"/>
    </source>
</evidence>
<dbReference type="AlphaFoldDB" id="A0A1H4DXG0"/>
<dbReference type="STRING" id="89524.SAMN05444370_11187"/>
<evidence type="ECO:0000313" key="2">
    <source>
        <dbReference type="EMBL" id="SEA77198.1"/>
    </source>
</evidence>
<proteinExistence type="predicted"/>
<gene>
    <name evidence="2" type="ORF">SAMN05444370_11187</name>
</gene>
<keyword evidence="3" id="KW-1185">Reference proteome</keyword>
<keyword evidence="1" id="KW-1133">Transmembrane helix</keyword>
<evidence type="ECO:0000256" key="1">
    <source>
        <dbReference type="SAM" id="Phobius"/>
    </source>
</evidence>
<sequence length="115" mass="12600">MRILTYLLIGIVAIVVIALSVANRHVVDVGVAPDFSAYGLPPSPRFGLPLYVLALACGALGFVLGAAREYIREGRVRRRAAAARREVGELKREVSKLKRDQNLDEDDEIIALTSR</sequence>
<feature type="transmembrane region" description="Helical" evidence="1">
    <location>
        <begin position="48"/>
        <end position="67"/>
    </location>
</feature>
<keyword evidence="1" id="KW-0472">Membrane</keyword>
<evidence type="ECO:0000313" key="3">
    <source>
        <dbReference type="Proteomes" id="UP000198703"/>
    </source>
</evidence>
<name>A0A1H4DXG0_9RHOB</name>
<dbReference type="Proteomes" id="UP000198703">
    <property type="component" value="Unassembled WGS sequence"/>
</dbReference>
<keyword evidence="1" id="KW-0812">Transmembrane</keyword>
<dbReference type="EMBL" id="FNQM01000011">
    <property type="protein sequence ID" value="SEA77198.1"/>
    <property type="molecule type" value="Genomic_DNA"/>
</dbReference>
<organism evidence="2 3">
    <name type="scientific">Rubrimonas cliftonensis</name>
    <dbReference type="NCBI Taxonomy" id="89524"/>
    <lineage>
        <taxon>Bacteria</taxon>
        <taxon>Pseudomonadati</taxon>
        <taxon>Pseudomonadota</taxon>
        <taxon>Alphaproteobacteria</taxon>
        <taxon>Rhodobacterales</taxon>
        <taxon>Paracoccaceae</taxon>
        <taxon>Rubrimonas</taxon>
    </lineage>
</organism>